<name>A0A8S1S9V0_PAROT</name>
<dbReference type="EMBL" id="CAJJDP010000006">
    <property type="protein sequence ID" value="CAD8135839.1"/>
    <property type="molecule type" value="Genomic_DNA"/>
</dbReference>
<organism evidence="1 2">
    <name type="scientific">Paramecium octaurelia</name>
    <dbReference type="NCBI Taxonomy" id="43137"/>
    <lineage>
        <taxon>Eukaryota</taxon>
        <taxon>Sar</taxon>
        <taxon>Alveolata</taxon>
        <taxon>Ciliophora</taxon>
        <taxon>Intramacronucleata</taxon>
        <taxon>Oligohymenophorea</taxon>
        <taxon>Peniculida</taxon>
        <taxon>Parameciidae</taxon>
        <taxon>Paramecium</taxon>
    </lineage>
</organism>
<dbReference type="OrthoDB" id="2338at2759"/>
<comment type="caution">
    <text evidence="1">The sequence shown here is derived from an EMBL/GenBank/DDBJ whole genome shotgun (WGS) entry which is preliminary data.</text>
</comment>
<evidence type="ECO:0000313" key="2">
    <source>
        <dbReference type="Proteomes" id="UP000683925"/>
    </source>
</evidence>
<protein>
    <submittedName>
        <fullName evidence="1">Uncharacterized protein</fullName>
    </submittedName>
</protein>
<dbReference type="AlphaFoldDB" id="A0A8S1S9V0"/>
<keyword evidence="2" id="KW-1185">Reference proteome</keyword>
<accession>A0A8S1S9V0</accession>
<gene>
    <name evidence="1" type="ORF">POCTA_138.1.T0070056</name>
</gene>
<evidence type="ECO:0000313" key="1">
    <source>
        <dbReference type="EMBL" id="CAD8135839.1"/>
    </source>
</evidence>
<reference evidence="1" key="1">
    <citation type="submission" date="2021-01" db="EMBL/GenBank/DDBJ databases">
        <authorList>
            <consortium name="Genoscope - CEA"/>
            <person name="William W."/>
        </authorList>
    </citation>
    <scope>NUCLEOTIDE SEQUENCE</scope>
</reference>
<dbReference type="Proteomes" id="UP000683925">
    <property type="component" value="Unassembled WGS sequence"/>
</dbReference>
<proteinExistence type="predicted"/>
<sequence length="121" mass="14241">MIHGQLEEISMIIITILLRSTFLLGNYLKIRKFSGILYFDEFNNLNNEMIIVRDCTEVYDKCTEEHWKEQFSFYDSIGQILNAIVFGGACRQFVKPRTQLYERDGTLNYRGDLKNSLSRVE</sequence>